<protein>
    <submittedName>
        <fullName evidence="2">Uncharacterized protein</fullName>
    </submittedName>
</protein>
<name>A0AA38HWN6_9CUCU</name>
<evidence type="ECO:0000313" key="2">
    <source>
        <dbReference type="EMBL" id="KAJ3644764.1"/>
    </source>
</evidence>
<reference evidence="2" key="1">
    <citation type="journal article" date="2023" name="G3 (Bethesda)">
        <title>Whole genome assemblies of Zophobas morio and Tenebrio molitor.</title>
        <authorList>
            <person name="Kaur S."/>
            <person name="Stinson S.A."/>
            <person name="diCenzo G.C."/>
        </authorList>
    </citation>
    <scope>NUCLEOTIDE SEQUENCE</scope>
    <source>
        <strain evidence="2">QUZm001</strain>
    </source>
</reference>
<comment type="caution">
    <text evidence="2">The sequence shown here is derived from an EMBL/GenBank/DDBJ whole genome shotgun (WGS) entry which is preliminary data.</text>
</comment>
<proteinExistence type="predicted"/>
<evidence type="ECO:0000256" key="1">
    <source>
        <dbReference type="SAM" id="MobiDB-lite"/>
    </source>
</evidence>
<accession>A0AA38HWN6</accession>
<gene>
    <name evidence="2" type="ORF">Zmor_022469</name>
</gene>
<keyword evidence="3" id="KW-1185">Reference proteome</keyword>
<dbReference type="Proteomes" id="UP001168821">
    <property type="component" value="Unassembled WGS sequence"/>
</dbReference>
<organism evidence="2 3">
    <name type="scientific">Zophobas morio</name>
    <dbReference type="NCBI Taxonomy" id="2755281"/>
    <lineage>
        <taxon>Eukaryota</taxon>
        <taxon>Metazoa</taxon>
        <taxon>Ecdysozoa</taxon>
        <taxon>Arthropoda</taxon>
        <taxon>Hexapoda</taxon>
        <taxon>Insecta</taxon>
        <taxon>Pterygota</taxon>
        <taxon>Neoptera</taxon>
        <taxon>Endopterygota</taxon>
        <taxon>Coleoptera</taxon>
        <taxon>Polyphaga</taxon>
        <taxon>Cucujiformia</taxon>
        <taxon>Tenebrionidae</taxon>
        <taxon>Zophobas</taxon>
    </lineage>
</organism>
<feature type="region of interest" description="Disordered" evidence="1">
    <location>
        <begin position="1"/>
        <end position="33"/>
    </location>
</feature>
<evidence type="ECO:0000313" key="3">
    <source>
        <dbReference type="Proteomes" id="UP001168821"/>
    </source>
</evidence>
<sequence>MNDPWKKKYERTEEIQEDLGERDLGKESERSVERATRKKIERLGNERENSFPILFLCPKEREIWGTIEDRAGKRKKDTWRERGI</sequence>
<dbReference type="EMBL" id="JALNTZ010000007">
    <property type="protein sequence ID" value="KAJ3644764.1"/>
    <property type="molecule type" value="Genomic_DNA"/>
</dbReference>
<dbReference type="AlphaFoldDB" id="A0AA38HWN6"/>